<dbReference type="InterPro" id="IPR046357">
    <property type="entry name" value="PPIase_dom_sf"/>
</dbReference>
<dbReference type="PROSITE" id="PS50198">
    <property type="entry name" value="PPIC_PPIASE_2"/>
    <property type="match status" value="1"/>
</dbReference>
<comment type="similarity">
    <text evidence="2">Belongs to the PpiC/parvulin rotamase family.</text>
</comment>
<feature type="chain" id="PRO_5015183382" description="Parvulin-like PPIase" evidence="9">
    <location>
        <begin position="24"/>
        <end position="285"/>
    </location>
</feature>
<comment type="caution">
    <text evidence="11">The sequence shown here is derived from an EMBL/GenBank/DDBJ whole genome shotgun (WGS) entry which is preliminary data.</text>
</comment>
<proteinExistence type="inferred from homology"/>
<dbReference type="PANTHER" id="PTHR47245:SF2">
    <property type="entry name" value="PEPTIDYL-PROLYL CIS-TRANS ISOMERASE HP_0175-RELATED"/>
    <property type="match status" value="1"/>
</dbReference>
<dbReference type="OrthoDB" id="14196at2"/>
<evidence type="ECO:0000256" key="7">
    <source>
        <dbReference type="ARBA" id="ARBA00031484"/>
    </source>
</evidence>
<dbReference type="Gene3D" id="3.10.50.40">
    <property type="match status" value="1"/>
</dbReference>
<evidence type="ECO:0000313" key="11">
    <source>
        <dbReference type="EMBL" id="PSL18006.1"/>
    </source>
</evidence>
<dbReference type="SUPFAM" id="SSF109998">
    <property type="entry name" value="Triger factor/SurA peptide-binding domain-like"/>
    <property type="match status" value="1"/>
</dbReference>
<evidence type="ECO:0000256" key="6">
    <source>
        <dbReference type="ARBA" id="ARBA00030642"/>
    </source>
</evidence>
<evidence type="ECO:0000256" key="9">
    <source>
        <dbReference type="SAM" id="SignalP"/>
    </source>
</evidence>
<reference evidence="11 12" key="1">
    <citation type="submission" date="2018-03" db="EMBL/GenBank/DDBJ databases">
        <title>Genomic Encyclopedia of Archaeal and Bacterial Type Strains, Phase II (KMG-II): from individual species to whole genera.</title>
        <authorList>
            <person name="Goeker M."/>
        </authorList>
    </citation>
    <scope>NUCLEOTIDE SEQUENCE [LARGE SCALE GENOMIC DNA]</scope>
    <source>
        <strain evidence="11 12">DSM 100673</strain>
    </source>
</reference>
<dbReference type="EC" id="5.2.1.8" evidence="3"/>
<dbReference type="GO" id="GO:0003755">
    <property type="term" value="F:peptidyl-prolyl cis-trans isomerase activity"/>
    <property type="evidence" value="ECO:0007669"/>
    <property type="project" value="UniProtKB-KW"/>
</dbReference>
<evidence type="ECO:0000259" key="10">
    <source>
        <dbReference type="PROSITE" id="PS50198"/>
    </source>
</evidence>
<dbReference type="InterPro" id="IPR000297">
    <property type="entry name" value="PPIase_PpiC"/>
</dbReference>
<organism evidence="11 12">
    <name type="scientific">Shimia abyssi</name>
    <dbReference type="NCBI Taxonomy" id="1662395"/>
    <lineage>
        <taxon>Bacteria</taxon>
        <taxon>Pseudomonadati</taxon>
        <taxon>Pseudomonadota</taxon>
        <taxon>Alphaproteobacteria</taxon>
        <taxon>Rhodobacterales</taxon>
        <taxon>Roseobacteraceae</taxon>
    </lineage>
</organism>
<feature type="domain" description="PpiC" evidence="10">
    <location>
        <begin position="136"/>
        <end position="225"/>
    </location>
</feature>
<dbReference type="EMBL" id="PYGJ01000013">
    <property type="protein sequence ID" value="PSL18006.1"/>
    <property type="molecule type" value="Genomic_DNA"/>
</dbReference>
<dbReference type="InterPro" id="IPR050245">
    <property type="entry name" value="PrsA_foldase"/>
</dbReference>
<evidence type="ECO:0000256" key="4">
    <source>
        <dbReference type="ARBA" id="ARBA00018370"/>
    </source>
</evidence>
<dbReference type="InterPro" id="IPR027304">
    <property type="entry name" value="Trigger_fact/SurA_dom_sf"/>
</dbReference>
<dbReference type="Proteomes" id="UP000240418">
    <property type="component" value="Unassembled WGS sequence"/>
</dbReference>
<evidence type="ECO:0000256" key="5">
    <source>
        <dbReference type="ARBA" id="ARBA00023110"/>
    </source>
</evidence>
<dbReference type="PANTHER" id="PTHR47245">
    <property type="entry name" value="PEPTIDYLPROLYL ISOMERASE"/>
    <property type="match status" value="1"/>
</dbReference>
<evidence type="ECO:0000256" key="3">
    <source>
        <dbReference type="ARBA" id="ARBA00013194"/>
    </source>
</evidence>
<evidence type="ECO:0000313" key="12">
    <source>
        <dbReference type="Proteomes" id="UP000240418"/>
    </source>
</evidence>
<keyword evidence="8 11" id="KW-0413">Isomerase</keyword>
<keyword evidence="9" id="KW-0732">Signal</keyword>
<name>A0A2P8F8F3_9RHOB</name>
<gene>
    <name evidence="11" type="ORF">CLV88_11377</name>
</gene>
<protein>
    <recommendedName>
        <fullName evidence="4">Parvulin-like PPIase</fullName>
        <ecNumber evidence="3">5.2.1.8</ecNumber>
    </recommendedName>
    <alternativeName>
        <fullName evidence="6">Peptidyl-prolyl cis-trans isomerase plp</fullName>
    </alternativeName>
    <alternativeName>
        <fullName evidence="7">Rotamase plp</fullName>
    </alternativeName>
</protein>
<feature type="signal peptide" evidence="9">
    <location>
        <begin position="1"/>
        <end position="23"/>
    </location>
</feature>
<comment type="catalytic activity">
    <reaction evidence="1">
        <text>[protein]-peptidylproline (omega=180) = [protein]-peptidylproline (omega=0)</text>
        <dbReference type="Rhea" id="RHEA:16237"/>
        <dbReference type="Rhea" id="RHEA-COMP:10747"/>
        <dbReference type="Rhea" id="RHEA-COMP:10748"/>
        <dbReference type="ChEBI" id="CHEBI:83833"/>
        <dbReference type="ChEBI" id="CHEBI:83834"/>
        <dbReference type="EC" id="5.2.1.8"/>
    </reaction>
</comment>
<evidence type="ECO:0000256" key="1">
    <source>
        <dbReference type="ARBA" id="ARBA00000971"/>
    </source>
</evidence>
<dbReference type="RefSeq" id="WP_106609660.1">
    <property type="nucleotide sequence ID" value="NZ_PYGJ01000013.1"/>
</dbReference>
<dbReference type="Pfam" id="PF00639">
    <property type="entry name" value="Rotamase"/>
    <property type="match status" value="1"/>
</dbReference>
<evidence type="ECO:0000256" key="2">
    <source>
        <dbReference type="ARBA" id="ARBA00007656"/>
    </source>
</evidence>
<keyword evidence="5 8" id="KW-0697">Rotamase</keyword>
<dbReference type="AlphaFoldDB" id="A0A2P8F8F3"/>
<sequence length="285" mass="30612">MSKQLKFLCATALCAAISMPAAAQDTPDINSVVASVNSQDITLGEMIAVRDALPDQYKSLPADVLFNGILDQLIQQTALAQSIGDAVPKRIELVLVNERRTLLAADVIDHVLTENAPTEDDVQSAYNEKYGNFEGAPEFNASHILVETEEEANSIREALNAGSDFSEMAKAKSTGPSGPSGGALGWFGLGQMVQPFETAVTSMAVGEISQPVETQFGWHLIILNDKRHQAAPSLEDVRAELQTELQNKVVDAYVTELTLKSEVDRSGAEGVDPSVISRSDLLDVE</sequence>
<dbReference type="SUPFAM" id="SSF54534">
    <property type="entry name" value="FKBP-like"/>
    <property type="match status" value="1"/>
</dbReference>
<keyword evidence="12" id="KW-1185">Reference proteome</keyword>
<accession>A0A2P8F8F3</accession>
<evidence type="ECO:0000256" key="8">
    <source>
        <dbReference type="PROSITE-ProRule" id="PRU00278"/>
    </source>
</evidence>